<keyword evidence="8" id="KW-1185">Reference proteome</keyword>
<dbReference type="PROSITE" id="PS50865">
    <property type="entry name" value="ZF_MYND_2"/>
    <property type="match status" value="1"/>
</dbReference>
<feature type="compositionally biased region" description="Polar residues" evidence="6">
    <location>
        <begin position="489"/>
        <end position="514"/>
    </location>
</feature>
<organism evidence="8 9">
    <name type="scientific">Crassostrea virginica</name>
    <name type="common">Eastern oyster</name>
    <dbReference type="NCBI Taxonomy" id="6565"/>
    <lineage>
        <taxon>Eukaryota</taxon>
        <taxon>Metazoa</taxon>
        <taxon>Spiralia</taxon>
        <taxon>Lophotrochozoa</taxon>
        <taxon>Mollusca</taxon>
        <taxon>Bivalvia</taxon>
        <taxon>Autobranchia</taxon>
        <taxon>Pteriomorphia</taxon>
        <taxon>Ostreida</taxon>
        <taxon>Ostreoidea</taxon>
        <taxon>Ostreidae</taxon>
        <taxon>Crassostrea</taxon>
    </lineage>
</organism>
<feature type="compositionally biased region" description="Basic and acidic residues" evidence="6">
    <location>
        <begin position="808"/>
        <end position="822"/>
    </location>
</feature>
<feature type="region of interest" description="Disordered" evidence="6">
    <location>
        <begin position="477"/>
        <end position="551"/>
    </location>
</feature>
<feature type="compositionally biased region" description="Polar residues" evidence="6">
    <location>
        <begin position="1013"/>
        <end position="1024"/>
    </location>
</feature>
<sequence>MIIYLIIYIAFVLHFCLNRHRVGVSSRIYLKRRLSDKHIGRSALLKSPDIYSEHTALLTCKYDSIDTSDSCLCTELKQKTSRSKVDDDGCNPSHGPNTLFRQIKGQPREFESRTYWVESTYVSPPLQTAQSSIKIKLKSCRNDRIMEKKKRGRKAGFKAMRDKSKISNFGSCDDIVFIDKFSLIKARRHRLFQKNAREKTVPKSNERLGENRKYSVLDIVTPSDDRIEINETSEVQENESNETNKRKERELHLDHLTIDLKRIGIDPNVDRIEDELLASNISCIFKKTPNVSIPRIDQEHLNILNKDGFIKTGKPDKTITEDRSERMNCISQGAQKKPPVITSEDLNKLKSKLKTVSYYKTKPHLLDTDANFESHEEAPNLIEETQITLFSQCQESLQPPTLTPQKNCTLETPIVYYETKPDVTELNLLMAAQRTSSDSSENNEEFSEREYDRVMKYSKGSHCRQLDVFVCRSSLEDADTKEETDSVDTTDSIPSEQSSEITLPTETTDSLSTINSNEPSEESSVSLVKPSVKHTDSAKHSSLSHSENVPETSSSVHAIAHFTTENSSLDLVPENIRSLSKEPSEGTLASQNQQIRKTSKNCEQTCNNYHNENNIGVYQAEVANASEYLSNDITAVALLPEKGHYRAPSDDLSNTNSSSGIEPCHIAKEPIEAACVNGYDSDATLVYDEEENEKVEENVVKEKAKKCNVFSSLNTQSMRNCGDIQESAEIKKTVSKTLSSNDSLASCTTLLKTQKTKSGKEKGKTARKVLKIKFKTKGRTQRKSMTGDIGEDLTLTISPRKHKRNGKLTKEHGNDDKKNTQNGMKLHDIFHFEDFDENKIDIPKRPASKNQSATKRNPERKRGRKMELGLPSRRRRNKSATKKKIFEEFVNIDEDDLPKILPPKRRRHAKSDSAMKTKPELASNDMERLIQEFPRHNWLENKYKSEDAYKDTPRENHTSPELYEYSLDGDENMECIDKNEGKPTEENQVINNTSDDHDDRSGSNQAELLDPGSQVTPPTSTSAVDEQEDLVEEDRLHIVTDSNTDGKDQRIMIPCAEYTTMSDIPSPNPDNNLESTSCSEQVPIQQQEPSAEGDTTQDCSASVEVPESSKTTDNNLPPVPHLIKMPEKNQDDVSSWDKEDSIYSDKSISTAKDPITVNTTCTSGVDFENESKEANESCVHSESSITITSNINCVVSPKPFTNTRKRRYLDSNGSEHGGLPSAPTTPDHVQVKSPKIQCSPNMDLDNFKEIITAKVKNDINNQLQKTLKEVREIDQMALAKAREVDALKQLREQKLKDLQIIQQNNSETEIKRILNDRLRCIDRQNEKGIDMSSPPPAHQRPKQNIRELLDKMDRSHSQTPIDCSTFSAFSTRKTPLHSPSSSYDTKSLGKPVSPMLPSRTEASMNCSGDGSVPVPIAHVTEQNCDMRASSAPALCYSRNVLSKSSFSDVRPLVPQTVSMAASNSRTANGVKSSVVQHGTGNGFIDLSQSNGDSEVEIQRELSRALAAKRQKQDSNVSKSKEELYSTKQTFQASSIQPAVLNHNANPKDIMRGTPQFPQNTYSNQVPRAVLYGGMGSPQNLPMDRSGRSAVRHGMMRPHAVRLLGAAAVGNGHQTVDGRAVYHSHATGIPISTFQNTGSIQQGTPIRPMPGIVNPTRSNTRPPFPNGTQGLENSQRLRHIPITAARTTDEAQKAPHIQQAAVYTQPPAIRPRPHFRPLAPVSSARVQPIGTPRIASSKTTPPSTEVVYPQISQQSQPSMHLNVNGKCIVCSKFALYLCSKCQQFWYCSPQCQLKHWVTHQHNCKNSSNVS</sequence>
<keyword evidence="2 4" id="KW-0863">Zinc-finger</keyword>
<dbReference type="InterPro" id="IPR002893">
    <property type="entry name" value="Znf_MYND"/>
</dbReference>
<dbReference type="Proteomes" id="UP000694844">
    <property type="component" value="Chromosome 5"/>
</dbReference>
<keyword evidence="3" id="KW-0862">Zinc</keyword>
<dbReference type="OrthoDB" id="432970at2759"/>
<name>A0A8B8EKW4_CRAVI</name>
<feature type="domain" description="MYND-type" evidence="7">
    <location>
        <begin position="1766"/>
        <end position="1802"/>
    </location>
</feature>
<feature type="compositionally biased region" description="Basic and acidic residues" evidence="6">
    <location>
        <begin position="949"/>
        <end position="958"/>
    </location>
</feature>
<feature type="compositionally biased region" description="Polar residues" evidence="6">
    <location>
        <begin position="1371"/>
        <end position="1385"/>
    </location>
</feature>
<evidence type="ECO:0000256" key="1">
    <source>
        <dbReference type="ARBA" id="ARBA00022723"/>
    </source>
</evidence>
<accession>A0A8B8EKW4</accession>
<proteinExistence type="predicted"/>
<feature type="coiled-coil region" evidence="5">
    <location>
        <begin position="1256"/>
        <end position="1304"/>
    </location>
</feature>
<feature type="region of interest" description="Disordered" evidence="6">
    <location>
        <begin position="1060"/>
        <end position="1135"/>
    </location>
</feature>
<dbReference type="PROSITE" id="PS01360">
    <property type="entry name" value="ZF_MYND_1"/>
    <property type="match status" value="1"/>
</dbReference>
<reference evidence="9" key="1">
    <citation type="submission" date="2025-08" db="UniProtKB">
        <authorList>
            <consortium name="RefSeq"/>
        </authorList>
    </citation>
    <scope>IDENTIFICATION</scope>
    <source>
        <tissue evidence="9">Whole sample</tissue>
    </source>
</reference>
<evidence type="ECO:0000256" key="2">
    <source>
        <dbReference type="ARBA" id="ARBA00022771"/>
    </source>
</evidence>
<evidence type="ECO:0000256" key="3">
    <source>
        <dbReference type="ARBA" id="ARBA00022833"/>
    </source>
</evidence>
<feature type="compositionally biased region" description="Basic and acidic residues" evidence="6">
    <location>
        <begin position="1124"/>
        <end position="1135"/>
    </location>
</feature>
<feature type="region of interest" description="Disordered" evidence="6">
    <location>
        <begin position="949"/>
        <end position="1031"/>
    </location>
</feature>
<feature type="region of interest" description="Disordered" evidence="6">
    <location>
        <begin position="1371"/>
        <end position="1392"/>
    </location>
</feature>
<dbReference type="Gene3D" id="6.10.140.2220">
    <property type="match status" value="1"/>
</dbReference>
<gene>
    <name evidence="9" type="primary">LOC111135135</name>
</gene>
<feature type="compositionally biased region" description="Acidic residues" evidence="6">
    <location>
        <begin position="477"/>
        <end position="488"/>
    </location>
</feature>
<keyword evidence="1" id="KW-0479">Metal-binding</keyword>
<feature type="compositionally biased region" description="Basic and acidic residues" evidence="6">
    <location>
        <begin position="975"/>
        <end position="985"/>
    </location>
</feature>
<evidence type="ECO:0000256" key="6">
    <source>
        <dbReference type="SAM" id="MobiDB-lite"/>
    </source>
</evidence>
<dbReference type="GeneID" id="111135135"/>
<feature type="region of interest" description="Disordered" evidence="6">
    <location>
        <begin position="841"/>
        <end position="882"/>
    </location>
</feature>
<feature type="region of interest" description="Disordered" evidence="6">
    <location>
        <begin position="1204"/>
        <end position="1233"/>
    </location>
</feature>
<feature type="region of interest" description="Disordered" evidence="6">
    <location>
        <begin position="897"/>
        <end position="926"/>
    </location>
</feature>
<evidence type="ECO:0000259" key="7">
    <source>
        <dbReference type="PROSITE" id="PS50865"/>
    </source>
</evidence>
<feature type="region of interest" description="Disordered" evidence="6">
    <location>
        <begin position="799"/>
        <end position="822"/>
    </location>
</feature>
<dbReference type="Pfam" id="PF01753">
    <property type="entry name" value="zf-MYND"/>
    <property type="match status" value="1"/>
</dbReference>
<keyword evidence="5" id="KW-0175">Coiled coil</keyword>
<evidence type="ECO:0000313" key="9">
    <source>
        <dbReference type="RefSeq" id="XP_022340604.1"/>
    </source>
</evidence>
<feature type="compositionally biased region" description="Low complexity" evidence="6">
    <location>
        <begin position="515"/>
        <end position="530"/>
    </location>
</feature>
<protein>
    <submittedName>
        <fullName evidence="9">Uncharacterized protein LOC111135135 isoform X3</fullName>
    </submittedName>
</protein>
<dbReference type="SUPFAM" id="SSF144232">
    <property type="entry name" value="HIT/MYND zinc finger-like"/>
    <property type="match status" value="1"/>
</dbReference>
<evidence type="ECO:0000256" key="4">
    <source>
        <dbReference type="PROSITE-ProRule" id="PRU00134"/>
    </source>
</evidence>
<dbReference type="RefSeq" id="XP_022340604.1">
    <property type="nucleotide sequence ID" value="XM_022484896.1"/>
</dbReference>
<feature type="compositionally biased region" description="Polar residues" evidence="6">
    <location>
        <begin position="1060"/>
        <end position="1100"/>
    </location>
</feature>
<evidence type="ECO:0000313" key="8">
    <source>
        <dbReference type="Proteomes" id="UP000694844"/>
    </source>
</evidence>
<feature type="compositionally biased region" description="Polar residues" evidence="6">
    <location>
        <begin position="540"/>
        <end position="551"/>
    </location>
</feature>
<evidence type="ECO:0000256" key="5">
    <source>
        <dbReference type="SAM" id="Coils"/>
    </source>
</evidence>
<feature type="compositionally biased region" description="Basic and acidic residues" evidence="6">
    <location>
        <begin position="910"/>
        <end position="926"/>
    </location>
</feature>
<dbReference type="GO" id="GO:0008270">
    <property type="term" value="F:zinc ion binding"/>
    <property type="evidence" value="ECO:0007669"/>
    <property type="project" value="UniProtKB-KW"/>
</dbReference>
<feature type="compositionally biased region" description="Basic residues" evidence="6">
    <location>
        <begin position="872"/>
        <end position="882"/>
    </location>
</feature>